<feature type="compositionally biased region" description="Pro residues" evidence="1">
    <location>
        <begin position="20"/>
        <end position="38"/>
    </location>
</feature>
<gene>
    <name evidence="2" type="ORF">CYMTET_15727</name>
</gene>
<evidence type="ECO:0000313" key="2">
    <source>
        <dbReference type="EMBL" id="KAK3276192.1"/>
    </source>
</evidence>
<evidence type="ECO:0000313" key="3">
    <source>
        <dbReference type="Proteomes" id="UP001190700"/>
    </source>
</evidence>
<comment type="caution">
    <text evidence="2">The sequence shown here is derived from an EMBL/GenBank/DDBJ whole genome shotgun (WGS) entry which is preliminary data.</text>
</comment>
<evidence type="ECO:0000256" key="1">
    <source>
        <dbReference type="SAM" id="MobiDB-lite"/>
    </source>
</evidence>
<feature type="region of interest" description="Disordered" evidence="1">
    <location>
        <begin position="1"/>
        <end position="54"/>
    </location>
</feature>
<accession>A0AAE0GDW1</accession>
<dbReference type="Proteomes" id="UP001190700">
    <property type="component" value="Unassembled WGS sequence"/>
</dbReference>
<dbReference type="EMBL" id="LGRX02006716">
    <property type="protein sequence ID" value="KAK3276192.1"/>
    <property type="molecule type" value="Genomic_DNA"/>
</dbReference>
<dbReference type="AlphaFoldDB" id="A0AAE0GDW1"/>
<sequence>MSIQLGFNEPEQQGYWRPVPVFPPPPGMEGPPPSPDYSPGPTDDEAEASGTADFDNEFNLDSAKAFNISWTRKMPAPPTNSIEIEKTLTTFRRGVRRFFHPKTGSAPRYTKST</sequence>
<protein>
    <submittedName>
        <fullName evidence="2">Uncharacterized protein</fullName>
    </submittedName>
</protein>
<name>A0AAE0GDW1_9CHLO</name>
<proteinExistence type="predicted"/>
<keyword evidence="3" id="KW-1185">Reference proteome</keyword>
<organism evidence="2 3">
    <name type="scientific">Cymbomonas tetramitiformis</name>
    <dbReference type="NCBI Taxonomy" id="36881"/>
    <lineage>
        <taxon>Eukaryota</taxon>
        <taxon>Viridiplantae</taxon>
        <taxon>Chlorophyta</taxon>
        <taxon>Pyramimonadophyceae</taxon>
        <taxon>Pyramimonadales</taxon>
        <taxon>Pyramimonadaceae</taxon>
        <taxon>Cymbomonas</taxon>
    </lineage>
</organism>
<reference evidence="2 3" key="1">
    <citation type="journal article" date="2015" name="Genome Biol. Evol.">
        <title>Comparative Genomics of a Bacterivorous Green Alga Reveals Evolutionary Causalities and Consequences of Phago-Mixotrophic Mode of Nutrition.</title>
        <authorList>
            <person name="Burns J.A."/>
            <person name="Paasch A."/>
            <person name="Narechania A."/>
            <person name="Kim E."/>
        </authorList>
    </citation>
    <scope>NUCLEOTIDE SEQUENCE [LARGE SCALE GENOMIC DNA]</scope>
    <source>
        <strain evidence="2 3">PLY_AMNH</strain>
    </source>
</reference>